<dbReference type="PANTHER" id="PTHR30480:SF13">
    <property type="entry name" value="BETA-HEXOSAMINIDASE"/>
    <property type="match status" value="1"/>
</dbReference>
<dbReference type="NCBIfam" id="NF003740">
    <property type="entry name" value="PRK05337.1"/>
    <property type="match status" value="1"/>
</dbReference>
<dbReference type="InterPro" id="IPR019800">
    <property type="entry name" value="Glyco_hydro_3_AS"/>
</dbReference>
<sequence>MRAAIIGLSGPILTAEEAGLLREHPPLGIILFARNIENPAQLSALNAAIRDILGAGTPILVDQEGGRVARLKPPHWPAFPPAANFENGPDQACFDHFAAIGAVCAGAGFDVDCAPVLDLRLPEQHGIIGDRAYSADPAEVARLGAATIRGLQSAGVIPVIKHIPGHGRALADSHLELPRVTAPAATLAADIAPFRALAGLGAWAMTAHILYQAWDAELPATLSPTIIRDVIRGEIGFDGFLISDDLAMKALSGTPSELALRAIAAGCDAVLHCTGDFEENAALLPVCPPLAPAALARLAASRAAAGLS</sequence>
<accession>A0A437MIC0</accession>
<dbReference type="GO" id="GO:0004563">
    <property type="term" value="F:beta-N-acetylhexosaminidase activity"/>
    <property type="evidence" value="ECO:0007669"/>
    <property type="project" value="UniProtKB-EC"/>
</dbReference>
<dbReference type="GO" id="GO:0005975">
    <property type="term" value="P:carbohydrate metabolic process"/>
    <property type="evidence" value="ECO:0007669"/>
    <property type="project" value="InterPro"/>
</dbReference>
<keyword evidence="8" id="KW-1185">Reference proteome</keyword>
<dbReference type="PANTHER" id="PTHR30480">
    <property type="entry name" value="BETA-HEXOSAMINIDASE-RELATED"/>
    <property type="match status" value="1"/>
</dbReference>
<dbReference type="InterPro" id="IPR001764">
    <property type="entry name" value="Glyco_hydro_3_N"/>
</dbReference>
<dbReference type="EMBL" id="SACL01000002">
    <property type="protein sequence ID" value="RVT97390.1"/>
    <property type="molecule type" value="Genomic_DNA"/>
</dbReference>
<dbReference type="RefSeq" id="WP_127786618.1">
    <property type="nucleotide sequence ID" value="NZ_SACL01000002.1"/>
</dbReference>
<dbReference type="GO" id="GO:0009254">
    <property type="term" value="P:peptidoglycan turnover"/>
    <property type="evidence" value="ECO:0007669"/>
    <property type="project" value="TreeGrafter"/>
</dbReference>
<dbReference type="AlphaFoldDB" id="A0A437MIC0"/>
<dbReference type="PROSITE" id="PS00775">
    <property type="entry name" value="GLYCOSYL_HYDROL_F3"/>
    <property type="match status" value="1"/>
</dbReference>
<evidence type="ECO:0000256" key="2">
    <source>
        <dbReference type="ARBA" id="ARBA00005336"/>
    </source>
</evidence>
<feature type="domain" description="Glycoside hydrolase family 3 N-terminal" evidence="6">
    <location>
        <begin position="17"/>
        <end position="279"/>
    </location>
</feature>
<evidence type="ECO:0000256" key="4">
    <source>
        <dbReference type="ARBA" id="ARBA00022801"/>
    </source>
</evidence>
<dbReference type="EC" id="3.2.1.52" evidence="3"/>
<comment type="caution">
    <text evidence="7">The sequence shown here is derived from an EMBL/GenBank/DDBJ whole genome shotgun (WGS) entry which is preliminary data.</text>
</comment>
<keyword evidence="4 7" id="KW-0378">Hydrolase</keyword>
<dbReference type="InterPro" id="IPR050226">
    <property type="entry name" value="NagZ_Beta-hexosaminidase"/>
</dbReference>
<dbReference type="Gene3D" id="3.20.20.300">
    <property type="entry name" value="Glycoside hydrolase, family 3, N-terminal domain"/>
    <property type="match status" value="1"/>
</dbReference>
<proteinExistence type="inferred from homology"/>
<comment type="catalytic activity">
    <reaction evidence="1">
        <text>Hydrolysis of terminal non-reducing N-acetyl-D-hexosamine residues in N-acetyl-beta-D-hexosaminides.</text>
        <dbReference type="EC" id="3.2.1.52"/>
    </reaction>
</comment>
<comment type="similarity">
    <text evidence="2">Belongs to the glycosyl hydrolase 3 family.</text>
</comment>
<dbReference type="OrthoDB" id="9786661at2"/>
<organism evidence="7 8">
    <name type="scientific">Rhodovarius crocodyli</name>
    <dbReference type="NCBI Taxonomy" id="1979269"/>
    <lineage>
        <taxon>Bacteria</taxon>
        <taxon>Pseudomonadati</taxon>
        <taxon>Pseudomonadota</taxon>
        <taxon>Alphaproteobacteria</taxon>
        <taxon>Acetobacterales</taxon>
        <taxon>Roseomonadaceae</taxon>
        <taxon>Rhodovarius</taxon>
    </lineage>
</organism>
<keyword evidence="5 7" id="KW-0326">Glycosidase</keyword>
<protein>
    <recommendedName>
        <fullName evidence="3">beta-N-acetylhexosaminidase</fullName>
        <ecNumber evidence="3">3.2.1.52</ecNumber>
    </recommendedName>
</protein>
<evidence type="ECO:0000313" key="8">
    <source>
        <dbReference type="Proteomes" id="UP000282957"/>
    </source>
</evidence>
<dbReference type="InterPro" id="IPR036962">
    <property type="entry name" value="Glyco_hydro_3_N_sf"/>
</dbReference>
<dbReference type="Proteomes" id="UP000282957">
    <property type="component" value="Unassembled WGS sequence"/>
</dbReference>
<dbReference type="InterPro" id="IPR017853">
    <property type="entry name" value="GH"/>
</dbReference>
<evidence type="ECO:0000256" key="5">
    <source>
        <dbReference type="ARBA" id="ARBA00023295"/>
    </source>
</evidence>
<evidence type="ECO:0000256" key="3">
    <source>
        <dbReference type="ARBA" id="ARBA00012663"/>
    </source>
</evidence>
<dbReference type="SUPFAM" id="SSF51445">
    <property type="entry name" value="(Trans)glycosidases"/>
    <property type="match status" value="1"/>
</dbReference>
<name>A0A437MIC0_9PROT</name>
<reference evidence="7 8" key="1">
    <citation type="submission" date="2019-01" db="EMBL/GenBank/DDBJ databases">
        <authorList>
            <person name="Chen W.-M."/>
        </authorList>
    </citation>
    <scope>NUCLEOTIDE SEQUENCE [LARGE SCALE GENOMIC DNA]</scope>
    <source>
        <strain evidence="7 8">CCP-6</strain>
    </source>
</reference>
<evidence type="ECO:0000259" key="6">
    <source>
        <dbReference type="Pfam" id="PF00933"/>
    </source>
</evidence>
<evidence type="ECO:0000256" key="1">
    <source>
        <dbReference type="ARBA" id="ARBA00001231"/>
    </source>
</evidence>
<gene>
    <name evidence="7" type="ORF">EOD42_06025</name>
</gene>
<evidence type="ECO:0000313" key="7">
    <source>
        <dbReference type="EMBL" id="RVT97390.1"/>
    </source>
</evidence>
<dbReference type="Pfam" id="PF00933">
    <property type="entry name" value="Glyco_hydro_3"/>
    <property type="match status" value="1"/>
</dbReference>